<evidence type="ECO:0000313" key="2">
    <source>
        <dbReference type="Proteomes" id="UP000528457"/>
    </source>
</evidence>
<comment type="caution">
    <text evidence="1">The sequence shown here is derived from an EMBL/GenBank/DDBJ whole genome shotgun (WGS) entry which is preliminary data.</text>
</comment>
<dbReference type="Proteomes" id="UP000528457">
    <property type="component" value="Unassembled WGS sequence"/>
</dbReference>
<dbReference type="Pfam" id="PF06293">
    <property type="entry name" value="Kdo"/>
    <property type="match status" value="1"/>
</dbReference>
<dbReference type="AlphaFoldDB" id="A0A7X0JS40"/>
<organism evidence="1 2">
    <name type="scientific">Pseudoteredinibacter isoporae</name>
    <dbReference type="NCBI Taxonomy" id="570281"/>
    <lineage>
        <taxon>Bacteria</taxon>
        <taxon>Pseudomonadati</taxon>
        <taxon>Pseudomonadota</taxon>
        <taxon>Gammaproteobacteria</taxon>
        <taxon>Cellvibrionales</taxon>
        <taxon>Cellvibrionaceae</taxon>
        <taxon>Pseudoteredinibacter</taxon>
    </lineage>
</organism>
<accession>A0A7X0JS40</accession>
<dbReference type="InterPro" id="IPR011009">
    <property type="entry name" value="Kinase-like_dom_sf"/>
</dbReference>
<protein>
    <submittedName>
        <fullName evidence="1">tRNA A-37 threonylcarbamoyl transferase component Bud32</fullName>
    </submittedName>
</protein>
<gene>
    <name evidence="1" type="ORF">HNR48_000891</name>
</gene>
<sequence>MWPNSAKKNSEAFIEANFRKQFRPAHLLNFHALWEMQFLDSHKISFPESGHSLIDRFELSGQGAFYLKRQLNRSIRTWRRPFGEPTFAQELRNIRLCEEKHIPTLEPVYYAERQMEVGPAAILVVRALDGYQSLQDIMVHWYGMERHLRESILHTAGKALGRLHAAGLGHSRLKADDIIVDLTQIPQWRLASPQFIAPAKNRDLLLDVQGFLDSVSVVGETELDFLLKAYVDICPQWPNLSALKQALYPSQQAS</sequence>
<dbReference type="EMBL" id="JACHHT010000001">
    <property type="protein sequence ID" value="MBB6520613.1"/>
    <property type="molecule type" value="Genomic_DNA"/>
</dbReference>
<name>A0A7X0JS40_9GAMM</name>
<proteinExistence type="predicted"/>
<keyword evidence="2" id="KW-1185">Reference proteome</keyword>
<evidence type="ECO:0000313" key="1">
    <source>
        <dbReference type="EMBL" id="MBB6520613.1"/>
    </source>
</evidence>
<reference evidence="1 2" key="1">
    <citation type="submission" date="2020-08" db="EMBL/GenBank/DDBJ databases">
        <title>Genomic Encyclopedia of Type Strains, Phase IV (KMG-IV): sequencing the most valuable type-strain genomes for metagenomic binning, comparative biology and taxonomic classification.</title>
        <authorList>
            <person name="Goeker M."/>
        </authorList>
    </citation>
    <scope>NUCLEOTIDE SEQUENCE [LARGE SCALE GENOMIC DNA]</scope>
    <source>
        <strain evidence="1 2">DSM 22368</strain>
    </source>
</reference>
<dbReference type="GO" id="GO:0016740">
    <property type="term" value="F:transferase activity"/>
    <property type="evidence" value="ECO:0007669"/>
    <property type="project" value="UniProtKB-KW"/>
</dbReference>
<keyword evidence="1" id="KW-0808">Transferase</keyword>
<dbReference type="RefSeq" id="WP_166850741.1">
    <property type="nucleotide sequence ID" value="NZ_JAAONY010000001.1"/>
</dbReference>
<dbReference type="InParanoid" id="A0A7X0JS40"/>
<dbReference type="SUPFAM" id="SSF56112">
    <property type="entry name" value="Protein kinase-like (PK-like)"/>
    <property type="match status" value="1"/>
</dbReference>